<name>F3L0H6_9GAMM</name>
<dbReference type="InterPro" id="IPR036388">
    <property type="entry name" value="WH-like_DNA-bd_sf"/>
</dbReference>
<proteinExistence type="predicted"/>
<dbReference type="PANTHER" id="PTHR43252">
    <property type="entry name" value="TRANSCRIPTIONAL REGULATOR YQJI"/>
    <property type="match status" value="1"/>
</dbReference>
<dbReference type="InterPro" id="IPR036390">
    <property type="entry name" value="WH_DNA-bd_sf"/>
</dbReference>
<dbReference type="STRING" id="2518989.IMCC3088_897"/>
<dbReference type="Pfam" id="PF03551">
    <property type="entry name" value="PadR"/>
    <property type="match status" value="1"/>
</dbReference>
<dbReference type="Pfam" id="PF10400">
    <property type="entry name" value="Vir_act_alpha_C"/>
    <property type="match status" value="1"/>
</dbReference>
<dbReference type="SUPFAM" id="SSF46785">
    <property type="entry name" value="Winged helix' DNA-binding domain"/>
    <property type="match status" value="1"/>
</dbReference>
<feature type="domain" description="Transcription regulator PadR C-terminal" evidence="2">
    <location>
        <begin position="81"/>
        <end position="169"/>
    </location>
</feature>
<keyword evidence="4" id="KW-1185">Reference proteome</keyword>
<dbReference type="PANTHER" id="PTHR43252:SF4">
    <property type="entry name" value="TRANSCRIPTIONAL REGULATORY PROTEIN"/>
    <property type="match status" value="1"/>
</dbReference>
<accession>F3L0H6</accession>
<dbReference type="InterPro" id="IPR018309">
    <property type="entry name" value="Tscrpt_reg_PadR_C"/>
</dbReference>
<organism evidence="3 4">
    <name type="scientific">Aequoribacter fuscus</name>
    <dbReference type="NCBI Taxonomy" id="2518989"/>
    <lineage>
        <taxon>Bacteria</taxon>
        <taxon>Pseudomonadati</taxon>
        <taxon>Pseudomonadota</taxon>
        <taxon>Gammaproteobacteria</taxon>
        <taxon>Cellvibrionales</taxon>
        <taxon>Halieaceae</taxon>
        <taxon>Aequoribacter</taxon>
    </lineage>
</organism>
<dbReference type="eggNOG" id="COG1695">
    <property type="taxonomic scope" value="Bacteria"/>
</dbReference>
<gene>
    <name evidence="3" type="ORF">IMCC3088_897</name>
</gene>
<dbReference type="EMBL" id="AEIG01000021">
    <property type="protein sequence ID" value="EGG30194.1"/>
    <property type="molecule type" value="Genomic_DNA"/>
</dbReference>
<reference evidence="3 4" key="1">
    <citation type="journal article" date="2011" name="J. Bacteriol.">
        <title>Genome sequence of strain IMCC3088, a proteorhodopsin-containing marine bacterium belonging to the OM60/NOR5 clade.</title>
        <authorList>
            <person name="Jang Y."/>
            <person name="Oh H.M."/>
            <person name="Kang I."/>
            <person name="Lee K."/>
            <person name="Yang S.J."/>
            <person name="Cho J.C."/>
        </authorList>
    </citation>
    <scope>NUCLEOTIDE SEQUENCE [LARGE SCALE GENOMIC DNA]</scope>
    <source>
        <strain evidence="3 4">IMCC3088</strain>
    </source>
</reference>
<dbReference type="Gene3D" id="1.10.10.10">
    <property type="entry name" value="Winged helix-like DNA-binding domain superfamily/Winged helix DNA-binding domain"/>
    <property type="match status" value="1"/>
</dbReference>
<sequence>MGILLRQPRTGYDVVKDLQSFRPANASQIYPILAKLEQHGYATFEIQAQTARPDKKLFKLTESGKAALARWLDTDPEPPVTRDDFLSMLFSAWSKGPDAIARLLWHRKRFLNRYEQDLRAKYQALVTNFPADCDDPHNARFSSTLLYRRRIGLVAEELRWCEESITTLEKVSDI</sequence>
<evidence type="ECO:0000259" key="2">
    <source>
        <dbReference type="Pfam" id="PF10400"/>
    </source>
</evidence>
<evidence type="ECO:0000313" key="4">
    <source>
        <dbReference type="Proteomes" id="UP000005615"/>
    </source>
</evidence>
<dbReference type="Gene3D" id="6.10.140.190">
    <property type="match status" value="1"/>
</dbReference>
<dbReference type="InterPro" id="IPR005149">
    <property type="entry name" value="Tscrpt_reg_PadR_N"/>
</dbReference>
<evidence type="ECO:0000259" key="1">
    <source>
        <dbReference type="Pfam" id="PF03551"/>
    </source>
</evidence>
<evidence type="ECO:0000313" key="3">
    <source>
        <dbReference type="EMBL" id="EGG30194.1"/>
    </source>
</evidence>
<dbReference type="Proteomes" id="UP000005615">
    <property type="component" value="Unassembled WGS sequence"/>
</dbReference>
<feature type="domain" description="Transcription regulator PadR N-terminal" evidence="1">
    <location>
        <begin position="2"/>
        <end position="69"/>
    </location>
</feature>
<dbReference type="AlphaFoldDB" id="F3L0H6"/>
<comment type="caution">
    <text evidence="3">The sequence shown here is derived from an EMBL/GenBank/DDBJ whole genome shotgun (WGS) entry which is preliminary data.</text>
</comment>
<protein>
    <recommendedName>
        <fullName evidence="5">PadR family transcriptional regulator</fullName>
    </recommendedName>
</protein>
<evidence type="ECO:0008006" key="5">
    <source>
        <dbReference type="Google" id="ProtNLM"/>
    </source>
</evidence>